<reference evidence="2" key="1">
    <citation type="journal article" date="2014" name="Proc. Natl. Acad. Sci. U.S.A.">
        <title>Extensive sampling of basidiomycete genomes demonstrates inadequacy of the white-rot/brown-rot paradigm for wood decay fungi.</title>
        <authorList>
            <person name="Riley R."/>
            <person name="Salamov A.A."/>
            <person name="Brown D.W."/>
            <person name="Nagy L.G."/>
            <person name="Floudas D."/>
            <person name="Held B.W."/>
            <person name="Levasseur A."/>
            <person name="Lombard V."/>
            <person name="Morin E."/>
            <person name="Otillar R."/>
            <person name="Lindquist E.A."/>
            <person name="Sun H."/>
            <person name="LaButti K.M."/>
            <person name="Schmutz J."/>
            <person name="Jabbour D."/>
            <person name="Luo H."/>
            <person name="Baker S.E."/>
            <person name="Pisabarro A.G."/>
            <person name="Walton J.D."/>
            <person name="Blanchette R.A."/>
            <person name="Henrissat B."/>
            <person name="Martin F."/>
            <person name="Cullen D."/>
            <person name="Hibbett D.S."/>
            <person name="Grigoriev I.V."/>
        </authorList>
    </citation>
    <scope>NUCLEOTIDE SEQUENCE [LARGE SCALE GENOMIC DNA]</scope>
    <source>
        <strain evidence="2">MUCL 33604</strain>
    </source>
</reference>
<proteinExistence type="predicted"/>
<dbReference type="EMBL" id="KL197756">
    <property type="protein sequence ID" value="KDQ50754.1"/>
    <property type="molecule type" value="Genomic_DNA"/>
</dbReference>
<protein>
    <submittedName>
        <fullName evidence="1">Uncharacterized protein</fullName>
    </submittedName>
</protein>
<sequence length="156" mass="18561">MDNDKSITVPMKRYRLRLIDCSMSSKNYENLRQLYVKKGRRNRSAPFYPYEKGEFHEAAAISVCQGWWKRHMLYQFQSMFVMARDWKWSGLPSEEMRVNASKPDTGEPNSTLRRMHVEKEDGYSSRRRHRLFEASKRSDELLARVMPGPGRWGYSN</sequence>
<evidence type="ECO:0000313" key="1">
    <source>
        <dbReference type="EMBL" id="KDQ50754.1"/>
    </source>
</evidence>
<organism evidence="1 2">
    <name type="scientific">Jaapia argillacea MUCL 33604</name>
    <dbReference type="NCBI Taxonomy" id="933084"/>
    <lineage>
        <taxon>Eukaryota</taxon>
        <taxon>Fungi</taxon>
        <taxon>Dikarya</taxon>
        <taxon>Basidiomycota</taxon>
        <taxon>Agaricomycotina</taxon>
        <taxon>Agaricomycetes</taxon>
        <taxon>Agaricomycetidae</taxon>
        <taxon>Jaapiales</taxon>
        <taxon>Jaapiaceae</taxon>
        <taxon>Jaapia</taxon>
    </lineage>
</organism>
<dbReference type="AlphaFoldDB" id="A0A067P7I8"/>
<name>A0A067P7I8_9AGAM</name>
<dbReference type="Proteomes" id="UP000027265">
    <property type="component" value="Unassembled WGS sequence"/>
</dbReference>
<evidence type="ECO:0000313" key="2">
    <source>
        <dbReference type="Proteomes" id="UP000027265"/>
    </source>
</evidence>
<keyword evidence="2" id="KW-1185">Reference proteome</keyword>
<dbReference type="InParanoid" id="A0A067P7I8"/>
<gene>
    <name evidence="1" type="ORF">JAAARDRAFT_41843</name>
</gene>
<accession>A0A067P7I8</accession>
<dbReference type="HOGENOM" id="CLU_1686880_0_0_1"/>